<sequence length="169" mass="20465">MDKLTKEQRHRCMSAIKGKNTKPELVVRKFLFCRGFRYRLNHPWLPGHPDLVLRKYRTVIFVNGCFWHGHEGCKYYVLPKTNVEFWQNKIKRNTSRDIEERQQLTSMGWHCITIWECQLKPKVRQQTLEALEYTLYHIYLEDRRIKSYETTEEEYSMVAEPVESYGKSK</sequence>
<reference evidence="9 10" key="1">
    <citation type="submission" date="2018-08" db="EMBL/GenBank/DDBJ databases">
        <title>A genome reference for cultivated species of the human gut microbiota.</title>
        <authorList>
            <person name="Zou Y."/>
            <person name="Xue W."/>
            <person name="Luo G."/>
        </authorList>
    </citation>
    <scope>NUCLEOTIDE SEQUENCE [LARGE SCALE GENOMIC DNA]</scope>
    <source>
        <strain evidence="7 9">AF14-6AC</strain>
        <strain evidence="8 10">OF03-11</strain>
    </source>
</reference>
<keyword evidence="4" id="KW-0378">Hydrolase</keyword>
<gene>
    <name evidence="8" type="primary">vsr</name>
    <name evidence="7" type="ORF">DWW24_13575</name>
    <name evidence="8" type="ORF">DXA53_12145</name>
</gene>
<dbReference type="NCBIfam" id="TIGR00632">
    <property type="entry name" value="vsr"/>
    <property type="match status" value="1"/>
</dbReference>
<accession>A0A413IAD2</accession>
<dbReference type="CDD" id="cd00221">
    <property type="entry name" value="Vsr"/>
    <property type="match status" value="1"/>
</dbReference>
<dbReference type="GO" id="GO:0004519">
    <property type="term" value="F:endonuclease activity"/>
    <property type="evidence" value="ECO:0007669"/>
    <property type="project" value="UniProtKB-KW"/>
</dbReference>
<dbReference type="GO" id="GO:0016787">
    <property type="term" value="F:hydrolase activity"/>
    <property type="evidence" value="ECO:0007669"/>
    <property type="project" value="UniProtKB-KW"/>
</dbReference>
<dbReference type="Proteomes" id="UP000284434">
    <property type="component" value="Unassembled WGS sequence"/>
</dbReference>
<dbReference type="AlphaFoldDB" id="A0A413IAD2"/>
<keyword evidence="2 8" id="KW-0255">Endonuclease</keyword>
<dbReference type="SUPFAM" id="SSF52980">
    <property type="entry name" value="Restriction endonuclease-like"/>
    <property type="match status" value="1"/>
</dbReference>
<evidence type="ECO:0000313" key="9">
    <source>
        <dbReference type="Proteomes" id="UP000283426"/>
    </source>
</evidence>
<organism evidence="8 10">
    <name type="scientific">Odoribacter splanchnicus</name>
    <dbReference type="NCBI Taxonomy" id="28118"/>
    <lineage>
        <taxon>Bacteria</taxon>
        <taxon>Pseudomonadati</taxon>
        <taxon>Bacteroidota</taxon>
        <taxon>Bacteroidia</taxon>
        <taxon>Bacteroidales</taxon>
        <taxon>Odoribacteraceae</taxon>
        <taxon>Odoribacter</taxon>
    </lineage>
</organism>
<evidence type="ECO:0000256" key="4">
    <source>
        <dbReference type="ARBA" id="ARBA00022801"/>
    </source>
</evidence>
<evidence type="ECO:0000256" key="2">
    <source>
        <dbReference type="ARBA" id="ARBA00022759"/>
    </source>
</evidence>
<dbReference type="RefSeq" id="WP_013612036.1">
    <property type="nucleotide sequence ID" value="NZ_LT906459.1"/>
</dbReference>
<name>A0A413IAD2_9BACT</name>
<evidence type="ECO:0000313" key="7">
    <source>
        <dbReference type="EMBL" id="RGV23026.1"/>
    </source>
</evidence>
<keyword evidence="3" id="KW-0227">DNA damage</keyword>
<dbReference type="Pfam" id="PF03852">
    <property type="entry name" value="Vsr"/>
    <property type="match status" value="1"/>
</dbReference>
<proteinExistence type="inferred from homology"/>
<dbReference type="EMBL" id="QSCO01000017">
    <property type="protein sequence ID" value="RGY05521.1"/>
    <property type="molecule type" value="Genomic_DNA"/>
</dbReference>
<evidence type="ECO:0000256" key="6">
    <source>
        <dbReference type="ARBA" id="ARBA00029466"/>
    </source>
</evidence>
<dbReference type="InterPro" id="IPR004603">
    <property type="entry name" value="DNA_mismatch_endonuc_vsr"/>
</dbReference>
<dbReference type="Gene3D" id="3.40.960.10">
    <property type="entry name" value="VSR Endonuclease"/>
    <property type="match status" value="1"/>
</dbReference>
<dbReference type="Proteomes" id="UP000283426">
    <property type="component" value="Unassembled WGS sequence"/>
</dbReference>
<keyword evidence="5" id="KW-0234">DNA repair</keyword>
<keyword evidence="1" id="KW-0540">Nuclease</keyword>
<evidence type="ECO:0000256" key="5">
    <source>
        <dbReference type="ARBA" id="ARBA00023204"/>
    </source>
</evidence>
<protein>
    <submittedName>
        <fullName evidence="8">DNA mismatch endonuclease Vsr</fullName>
    </submittedName>
</protein>
<evidence type="ECO:0000313" key="8">
    <source>
        <dbReference type="EMBL" id="RGY05521.1"/>
    </source>
</evidence>
<evidence type="ECO:0000313" key="10">
    <source>
        <dbReference type="Proteomes" id="UP000284434"/>
    </source>
</evidence>
<evidence type="ECO:0000256" key="1">
    <source>
        <dbReference type="ARBA" id="ARBA00022722"/>
    </source>
</evidence>
<comment type="similarity">
    <text evidence="6">Belongs to the Vsr family.</text>
</comment>
<dbReference type="EMBL" id="QRYW01000029">
    <property type="protein sequence ID" value="RGV23026.1"/>
    <property type="molecule type" value="Genomic_DNA"/>
</dbReference>
<comment type="caution">
    <text evidence="8">The sequence shown here is derived from an EMBL/GenBank/DDBJ whole genome shotgun (WGS) entry which is preliminary data.</text>
</comment>
<dbReference type="GeneID" id="61275044"/>
<evidence type="ECO:0000256" key="3">
    <source>
        <dbReference type="ARBA" id="ARBA00022763"/>
    </source>
</evidence>
<dbReference type="OMA" id="GCPQHAT"/>
<dbReference type="GO" id="GO:0006298">
    <property type="term" value="P:mismatch repair"/>
    <property type="evidence" value="ECO:0007669"/>
    <property type="project" value="InterPro"/>
</dbReference>
<dbReference type="InterPro" id="IPR011335">
    <property type="entry name" value="Restrct_endonuc-II-like"/>
</dbReference>